<dbReference type="SUPFAM" id="SSF51735">
    <property type="entry name" value="NAD(P)-binding Rossmann-fold domains"/>
    <property type="match status" value="1"/>
</dbReference>
<evidence type="ECO:0000256" key="3">
    <source>
        <dbReference type="RuleBase" id="RU000363"/>
    </source>
</evidence>
<dbReference type="PRINTS" id="PR00080">
    <property type="entry name" value="SDRFAMILY"/>
</dbReference>
<dbReference type="GO" id="GO:0016491">
    <property type="term" value="F:oxidoreductase activity"/>
    <property type="evidence" value="ECO:0007669"/>
    <property type="project" value="UniProtKB-KW"/>
</dbReference>
<dbReference type="OrthoDB" id="9775296at2"/>
<protein>
    <submittedName>
        <fullName evidence="4">NADP-dependent 3-hydroxy acid dehydrogenase YdfG</fullName>
    </submittedName>
</protein>
<name>A0A419V579_9BACL</name>
<dbReference type="PANTHER" id="PTHR43976">
    <property type="entry name" value="SHORT CHAIN DEHYDROGENASE"/>
    <property type="match status" value="1"/>
</dbReference>
<dbReference type="CDD" id="cd05374">
    <property type="entry name" value="17beta-HSD-like_SDR_c"/>
    <property type="match status" value="1"/>
</dbReference>
<comment type="caution">
    <text evidence="4">The sequence shown here is derived from an EMBL/GenBank/DDBJ whole genome shotgun (WGS) entry which is preliminary data.</text>
</comment>
<organism evidence="4 5">
    <name type="scientific">Sinobaca qinghaiensis</name>
    <dbReference type="NCBI Taxonomy" id="342944"/>
    <lineage>
        <taxon>Bacteria</taxon>
        <taxon>Bacillati</taxon>
        <taxon>Bacillota</taxon>
        <taxon>Bacilli</taxon>
        <taxon>Bacillales</taxon>
        <taxon>Sporolactobacillaceae</taxon>
        <taxon>Sinobaca</taxon>
    </lineage>
</organism>
<evidence type="ECO:0000256" key="1">
    <source>
        <dbReference type="ARBA" id="ARBA00006484"/>
    </source>
</evidence>
<dbReference type="PANTHER" id="PTHR43976:SF16">
    <property type="entry name" value="SHORT-CHAIN DEHYDROGENASE_REDUCTASE FAMILY PROTEIN"/>
    <property type="match status" value="1"/>
</dbReference>
<keyword evidence="2" id="KW-0560">Oxidoreductase</keyword>
<dbReference type="Pfam" id="PF00106">
    <property type="entry name" value="adh_short"/>
    <property type="match status" value="1"/>
</dbReference>
<dbReference type="InterPro" id="IPR051911">
    <property type="entry name" value="SDR_oxidoreductase"/>
</dbReference>
<accession>A0A419V579</accession>
<sequence length="269" mass="29954">MKTIFITGASSGIGKATAVYFAEKGWNVAATMRSPEKEEELQKYPSIKLFCLDVEKKETITQAVQDALLKFGTIDVLLNNAGYGSTGIFEAADDREIRRQFDVNVFGLMDVTKALLPHFRSQQDGLIMNVTSAGGRVVLPITSLYHATKFAVEGFTESLAFELNSQGIRVKLIEPGVVLTDFSGRSMAFFEDDSLEDYKTYSRDLLQKMKQLSSGGFPPEIAAQEIYQAAIDESNQLRYVIGEDAEEFIALKEREGAEAYFQKVQQMFS</sequence>
<comment type="similarity">
    <text evidence="1 3">Belongs to the short-chain dehydrogenases/reductases (SDR) family.</text>
</comment>
<proteinExistence type="inferred from homology"/>
<reference evidence="4 5" key="1">
    <citation type="submission" date="2018-09" db="EMBL/GenBank/DDBJ databases">
        <title>Genomic Encyclopedia of Archaeal and Bacterial Type Strains, Phase II (KMG-II): from individual species to whole genera.</title>
        <authorList>
            <person name="Goeker M."/>
        </authorList>
    </citation>
    <scope>NUCLEOTIDE SEQUENCE [LARGE SCALE GENOMIC DNA]</scope>
    <source>
        <strain evidence="4 5">DSM 17008</strain>
    </source>
</reference>
<keyword evidence="5" id="KW-1185">Reference proteome</keyword>
<dbReference type="InterPro" id="IPR002347">
    <property type="entry name" value="SDR_fam"/>
</dbReference>
<dbReference type="EMBL" id="RAPK01000008">
    <property type="protein sequence ID" value="RKD73643.1"/>
    <property type="molecule type" value="Genomic_DNA"/>
</dbReference>
<evidence type="ECO:0000256" key="2">
    <source>
        <dbReference type="ARBA" id="ARBA00023002"/>
    </source>
</evidence>
<evidence type="ECO:0000313" key="4">
    <source>
        <dbReference type="EMBL" id="RKD73643.1"/>
    </source>
</evidence>
<dbReference type="AlphaFoldDB" id="A0A419V579"/>
<dbReference type="Gene3D" id="3.40.50.720">
    <property type="entry name" value="NAD(P)-binding Rossmann-like Domain"/>
    <property type="match status" value="1"/>
</dbReference>
<dbReference type="PRINTS" id="PR00081">
    <property type="entry name" value="GDHRDH"/>
</dbReference>
<evidence type="ECO:0000313" key="5">
    <source>
        <dbReference type="Proteomes" id="UP000285120"/>
    </source>
</evidence>
<dbReference type="Proteomes" id="UP000285120">
    <property type="component" value="Unassembled WGS sequence"/>
</dbReference>
<dbReference type="RefSeq" id="WP_120193127.1">
    <property type="nucleotide sequence ID" value="NZ_RAPK01000008.1"/>
</dbReference>
<dbReference type="InterPro" id="IPR036291">
    <property type="entry name" value="NAD(P)-bd_dom_sf"/>
</dbReference>
<gene>
    <name evidence="4" type="ORF">ATL39_1945</name>
</gene>